<feature type="transmembrane region" description="Helical" evidence="8">
    <location>
        <begin position="12"/>
        <end position="29"/>
    </location>
</feature>
<evidence type="ECO:0000256" key="8">
    <source>
        <dbReference type="SAM" id="Phobius"/>
    </source>
</evidence>
<evidence type="ECO:0000256" key="2">
    <source>
        <dbReference type="ARBA" id="ARBA00022475"/>
    </source>
</evidence>
<keyword evidence="6 8" id="KW-1133">Transmembrane helix</keyword>
<accession>A0A517WJG2</accession>
<protein>
    <submittedName>
        <fullName evidence="9">Uncharacterized protein</fullName>
    </submittedName>
</protein>
<feature type="transmembrane region" description="Helical" evidence="8">
    <location>
        <begin position="289"/>
        <end position="307"/>
    </location>
</feature>
<name>A0A517WJG2_9PLAN</name>
<dbReference type="GO" id="GO:0016763">
    <property type="term" value="F:pentosyltransferase activity"/>
    <property type="evidence" value="ECO:0007669"/>
    <property type="project" value="TreeGrafter"/>
</dbReference>
<dbReference type="EMBL" id="CP036347">
    <property type="protein sequence ID" value="QDU05397.1"/>
    <property type="molecule type" value="Genomic_DNA"/>
</dbReference>
<dbReference type="GO" id="GO:0005886">
    <property type="term" value="C:plasma membrane"/>
    <property type="evidence" value="ECO:0007669"/>
    <property type="project" value="UniProtKB-SubCell"/>
</dbReference>
<keyword evidence="5 8" id="KW-0812">Transmembrane</keyword>
<keyword evidence="7 8" id="KW-0472">Membrane</keyword>
<sequence>MLVGHSPAGVRLLSVLSGIATISGTFFLVRKIEIDVLKCSPNDARAIQPALFATLLVALSPFQIEWSQTVRMYALGGAFSVWSTWALLQALTSSRPHVRDWLLYGLLAAGLIYTHYFGFFILAAHGIYGGIRILNTLRMLSCDPAEKKQLLKYALLASVVVAVLWFPWLDEFLLQRQRGLEQKWGRPQGIDHFTRSVSEMFGLMWNPTSAELLRSRVVTILFSVIAIVTLLLGRKSERLPALIVFLSFGLALLLGSGSKSLIASWYFLFAHVFFLCALTILLFRIPSRWLSRCVLGAVLIGAGWQFTQQLIWRASRIELPSFQAAVHYVEALRESDELIFVNGPRDYVAVSPYLHDCQPVYVVADEWDFVFGTGTAVVEREKHLTPRDVSALDQSRAWVIFATNKSMNPPGVIMPEDWIDVTEERFNDWRYGQIVVRQYEHLPALSQMSDKKTAL</sequence>
<dbReference type="PANTHER" id="PTHR33908">
    <property type="entry name" value="MANNOSYLTRANSFERASE YKCB-RELATED"/>
    <property type="match status" value="1"/>
</dbReference>
<feature type="transmembrane region" description="Helical" evidence="8">
    <location>
        <begin position="263"/>
        <end position="282"/>
    </location>
</feature>
<evidence type="ECO:0000256" key="7">
    <source>
        <dbReference type="ARBA" id="ARBA00023136"/>
    </source>
</evidence>
<comment type="subcellular location">
    <subcellularLocation>
        <location evidence="1">Cell membrane</location>
        <topology evidence="1">Multi-pass membrane protein</topology>
    </subcellularLocation>
</comment>
<dbReference type="PANTHER" id="PTHR33908:SF11">
    <property type="entry name" value="MEMBRANE PROTEIN"/>
    <property type="match status" value="1"/>
</dbReference>
<feature type="transmembrane region" description="Helical" evidence="8">
    <location>
        <begin position="150"/>
        <end position="168"/>
    </location>
</feature>
<keyword evidence="3" id="KW-0328">Glycosyltransferase</keyword>
<feature type="transmembrane region" description="Helical" evidence="8">
    <location>
        <begin position="213"/>
        <end position="232"/>
    </location>
</feature>
<dbReference type="GO" id="GO:0009103">
    <property type="term" value="P:lipopolysaccharide biosynthetic process"/>
    <property type="evidence" value="ECO:0007669"/>
    <property type="project" value="UniProtKB-ARBA"/>
</dbReference>
<evidence type="ECO:0000313" key="9">
    <source>
        <dbReference type="EMBL" id="QDU05397.1"/>
    </source>
</evidence>
<feature type="transmembrane region" description="Helical" evidence="8">
    <location>
        <begin position="103"/>
        <end position="129"/>
    </location>
</feature>
<evidence type="ECO:0000256" key="3">
    <source>
        <dbReference type="ARBA" id="ARBA00022676"/>
    </source>
</evidence>
<evidence type="ECO:0000256" key="5">
    <source>
        <dbReference type="ARBA" id="ARBA00022692"/>
    </source>
</evidence>
<dbReference type="Proteomes" id="UP000320722">
    <property type="component" value="Chromosome"/>
</dbReference>
<organism evidence="9 10">
    <name type="scientific">Gimesia chilikensis</name>
    <dbReference type="NCBI Taxonomy" id="2605989"/>
    <lineage>
        <taxon>Bacteria</taxon>
        <taxon>Pseudomonadati</taxon>
        <taxon>Planctomycetota</taxon>
        <taxon>Planctomycetia</taxon>
        <taxon>Planctomycetales</taxon>
        <taxon>Planctomycetaceae</taxon>
        <taxon>Gimesia</taxon>
    </lineage>
</organism>
<dbReference type="AlphaFoldDB" id="A0A517WJG2"/>
<dbReference type="InterPro" id="IPR050297">
    <property type="entry name" value="LipidA_mod_glycosyltrf_83"/>
</dbReference>
<feature type="transmembrane region" description="Helical" evidence="8">
    <location>
        <begin position="239"/>
        <end position="257"/>
    </location>
</feature>
<evidence type="ECO:0000256" key="6">
    <source>
        <dbReference type="ARBA" id="ARBA00022989"/>
    </source>
</evidence>
<keyword evidence="2" id="KW-1003">Cell membrane</keyword>
<evidence type="ECO:0000256" key="4">
    <source>
        <dbReference type="ARBA" id="ARBA00022679"/>
    </source>
</evidence>
<reference evidence="9 10" key="1">
    <citation type="submission" date="2019-02" db="EMBL/GenBank/DDBJ databases">
        <title>Deep-cultivation of Planctomycetes and their phenomic and genomic characterization uncovers novel biology.</title>
        <authorList>
            <person name="Wiegand S."/>
            <person name="Jogler M."/>
            <person name="Boedeker C."/>
            <person name="Pinto D."/>
            <person name="Vollmers J."/>
            <person name="Rivas-Marin E."/>
            <person name="Kohn T."/>
            <person name="Peeters S.H."/>
            <person name="Heuer A."/>
            <person name="Rast P."/>
            <person name="Oberbeckmann S."/>
            <person name="Bunk B."/>
            <person name="Jeske O."/>
            <person name="Meyerdierks A."/>
            <person name="Storesund J.E."/>
            <person name="Kallscheuer N."/>
            <person name="Luecker S."/>
            <person name="Lage O.M."/>
            <person name="Pohl T."/>
            <person name="Merkel B.J."/>
            <person name="Hornburger P."/>
            <person name="Mueller R.-W."/>
            <person name="Bruemmer F."/>
            <person name="Labrenz M."/>
            <person name="Spormann A.M."/>
            <person name="Op den Camp H."/>
            <person name="Overmann J."/>
            <person name="Amann R."/>
            <person name="Jetten M.S.M."/>
            <person name="Mascher T."/>
            <person name="Medema M.H."/>
            <person name="Devos D.P."/>
            <person name="Kaster A.-K."/>
            <person name="Ovreas L."/>
            <person name="Rohde M."/>
            <person name="Galperin M.Y."/>
            <person name="Jogler C."/>
        </authorList>
    </citation>
    <scope>NUCLEOTIDE SEQUENCE [LARGE SCALE GENOMIC DNA]</scope>
    <source>
        <strain evidence="9 10">V6</strain>
    </source>
</reference>
<evidence type="ECO:0000313" key="10">
    <source>
        <dbReference type="Proteomes" id="UP000320722"/>
    </source>
</evidence>
<proteinExistence type="predicted"/>
<gene>
    <name evidence="9" type="ORF">V6x_51340</name>
</gene>
<evidence type="ECO:0000256" key="1">
    <source>
        <dbReference type="ARBA" id="ARBA00004651"/>
    </source>
</evidence>
<keyword evidence="4" id="KW-0808">Transferase</keyword>
<feature type="transmembrane region" description="Helical" evidence="8">
    <location>
        <begin position="72"/>
        <end position="91"/>
    </location>
</feature>